<feature type="domain" description="TNase-like" evidence="2">
    <location>
        <begin position="46"/>
        <end position="171"/>
    </location>
</feature>
<gene>
    <name evidence="3" type="ORF">LVJ82_03055</name>
</gene>
<evidence type="ECO:0000313" key="3">
    <source>
        <dbReference type="EMBL" id="UOO89981.1"/>
    </source>
</evidence>
<name>A0ABY4E2G9_9NEIS</name>
<keyword evidence="4" id="KW-1185">Reference proteome</keyword>
<dbReference type="Pfam" id="PF00565">
    <property type="entry name" value="SNase"/>
    <property type="match status" value="1"/>
</dbReference>
<sequence>MWAWAQQWQTWVIALLLLMLLWSAWLTWQQLQQLWRLLWQPFHVGKVYKAKVVEVCDGNRLRCRRRFRRAAVVMQLAYSHAPNQRQAHGKAAKLALHKASVGQTLQLWIVGEDEYSLHIEAYVRGHSLCERLISKGHARAATTYARDQEERRYLLNLQQAAQQKKLGMWKETSSAATKNSATSKRQTASKTPTRKTSTAKKSSAKDQSNLSRKPRAPSCKTSLSANTCASKDKARLSPKPRTTANKTAARKTDKRQLKKQ</sequence>
<evidence type="ECO:0000256" key="1">
    <source>
        <dbReference type="SAM" id="MobiDB-lite"/>
    </source>
</evidence>
<dbReference type="Gene3D" id="2.40.50.90">
    <property type="match status" value="1"/>
</dbReference>
<dbReference type="SMART" id="SM00318">
    <property type="entry name" value="SNc"/>
    <property type="match status" value="1"/>
</dbReference>
<feature type="compositionally biased region" description="Polar residues" evidence="1">
    <location>
        <begin position="219"/>
        <end position="229"/>
    </location>
</feature>
<evidence type="ECO:0000313" key="4">
    <source>
        <dbReference type="Proteomes" id="UP000832011"/>
    </source>
</evidence>
<dbReference type="InterPro" id="IPR035437">
    <property type="entry name" value="SNase_OB-fold_sf"/>
</dbReference>
<dbReference type="Proteomes" id="UP000832011">
    <property type="component" value="Chromosome"/>
</dbReference>
<feature type="region of interest" description="Disordered" evidence="1">
    <location>
        <begin position="166"/>
        <end position="260"/>
    </location>
</feature>
<dbReference type="RefSeq" id="WP_058356114.1">
    <property type="nucleotide sequence ID" value="NZ_CABKVG010000008.1"/>
</dbReference>
<reference evidence="3 4" key="1">
    <citation type="journal article" date="2022" name="Res Sq">
        <title>Evolution of multicellular longitudinally dividing oral cavity symbionts (Neisseriaceae).</title>
        <authorList>
            <person name="Nyongesa S."/>
            <person name="Weber P."/>
            <person name="Bernet E."/>
            <person name="Pullido F."/>
            <person name="Nieckarz M."/>
            <person name="Delaby M."/>
            <person name="Nieves C."/>
            <person name="Viehboeck T."/>
            <person name="Krause N."/>
            <person name="Rivera-Millot A."/>
            <person name="Nakamura A."/>
            <person name="Vischer N."/>
            <person name="VanNieuwenhze M."/>
            <person name="Brun Y."/>
            <person name="Cava F."/>
            <person name="Bulgheresi S."/>
            <person name="Veyrier F."/>
        </authorList>
    </citation>
    <scope>NUCLEOTIDE SEQUENCE [LARGE SCALE GENOMIC DNA]</scope>
    <source>
        <strain evidence="3 4">SN4</strain>
    </source>
</reference>
<organism evidence="3 4">
    <name type="scientific">Vitreoscilla massiliensis</name>
    <dbReference type="NCBI Taxonomy" id="1689272"/>
    <lineage>
        <taxon>Bacteria</taxon>
        <taxon>Pseudomonadati</taxon>
        <taxon>Pseudomonadota</taxon>
        <taxon>Betaproteobacteria</taxon>
        <taxon>Neisseriales</taxon>
        <taxon>Neisseriaceae</taxon>
        <taxon>Vitreoscilla</taxon>
    </lineage>
</organism>
<proteinExistence type="predicted"/>
<dbReference type="EMBL" id="CP091511">
    <property type="protein sequence ID" value="UOO89981.1"/>
    <property type="molecule type" value="Genomic_DNA"/>
</dbReference>
<accession>A0ABY4E2G9</accession>
<feature type="compositionally biased region" description="Low complexity" evidence="1">
    <location>
        <begin position="166"/>
        <end position="201"/>
    </location>
</feature>
<evidence type="ECO:0000259" key="2">
    <source>
        <dbReference type="SMART" id="SM00318"/>
    </source>
</evidence>
<dbReference type="SUPFAM" id="SSF50199">
    <property type="entry name" value="Staphylococcal nuclease"/>
    <property type="match status" value="1"/>
</dbReference>
<protein>
    <submittedName>
        <fullName evidence="3">Thermonuclease family protein</fullName>
    </submittedName>
</protein>
<feature type="compositionally biased region" description="Basic and acidic residues" evidence="1">
    <location>
        <begin position="250"/>
        <end position="260"/>
    </location>
</feature>
<dbReference type="InterPro" id="IPR016071">
    <property type="entry name" value="Staphylococal_nuclease_OB-fold"/>
</dbReference>